<comment type="similarity">
    <text evidence="1">Belongs to the DNA mismatch repair MutS family.</text>
</comment>
<dbReference type="Gene3D" id="3.40.50.300">
    <property type="entry name" value="P-loop containing nucleotide triphosphate hydrolases"/>
    <property type="match status" value="1"/>
</dbReference>
<keyword evidence="3" id="KW-0067">ATP-binding</keyword>
<dbReference type="EMBL" id="JAPMOS010000069">
    <property type="protein sequence ID" value="KAJ4456480.1"/>
    <property type="molecule type" value="Genomic_DNA"/>
</dbReference>
<dbReference type="InterPro" id="IPR027417">
    <property type="entry name" value="P-loop_NTPase"/>
</dbReference>
<keyword evidence="4" id="KW-0238">DNA-binding</keyword>
<name>A0ABQ8UI41_9EUKA</name>
<reference evidence="6" key="1">
    <citation type="journal article" date="2022" name="bioRxiv">
        <title>Genomics of Preaxostyla Flagellates Illuminates Evolutionary Transitions and the Path Towards Mitochondrial Loss.</title>
        <authorList>
            <person name="Novak L.V.F."/>
            <person name="Treitli S.C."/>
            <person name="Pyrih J."/>
            <person name="Halakuc P."/>
            <person name="Pipaliya S.V."/>
            <person name="Vacek V."/>
            <person name="Brzon O."/>
            <person name="Soukal P."/>
            <person name="Eme L."/>
            <person name="Dacks J.B."/>
            <person name="Karnkowska A."/>
            <person name="Elias M."/>
            <person name="Hampl V."/>
        </authorList>
    </citation>
    <scope>NUCLEOTIDE SEQUENCE</scope>
    <source>
        <strain evidence="6">RCP-MX</strain>
    </source>
</reference>
<organism evidence="6 7">
    <name type="scientific">Paratrimastix pyriformis</name>
    <dbReference type="NCBI Taxonomy" id="342808"/>
    <lineage>
        <taxon>Eukaryota</taxon>
        <taxon>Metamonada</taxon>
        <taxon>Preaxostyla</taxon>
        <taxon>Paratrimastigidae</taxon>
        <taxon>Paratrimastix</taxon>
    </lineage>
</organism>
<dbReference type="InterPro" id="IPR000432">
    <property type="entry name" value="DNA_mismatch_repair_MutS_C"/>
</dbReference>
<evidence type="ECO:0000259" key="5">
    <source>
        <dbReference type="SMART" id="SM00534"/>
    </source>
</evidence>
<keyword evidence="2" id="KW-0547">Nucleotide-binding</keyword>
<evidence type="ECO:0000256" key="4">
    <source>
        <dbReference type="ARBA" id="ARBA00023125"/>
    </source>
</evidence>
<gene>
    <name evidence="6" type="ORF">PAPYR_8308</name>
</gene>
<evidence type="ECO:0000256" key="1">
    <source>
        <dbReference type="ARBA" id="ARBA00006271"/>
    </source>
</evidence>
<evidence type="ECO:0000256" key="3">
    <source>
        <dbReference type="ARBA" id="ARBA00022840"/>
    </source>
</evidence>
<dbReference type="SMART" id="SM00534">
    <property type="entry name" value="MUTSac"/>
    <property type="match status" value="1"/>
</dbReference>
<dbReference type="Pfam" id="PF00488">
    <property type="entry name" value="MutS_V"/>
    <property type="match status" value="1"/>
</dbReference>
<dbReference type="Proteomes" id="UP001141327">
    <property type="component" value="Unassembled WGS sequence"/>
</dbReference>
<comment type="caution">
    <text evidence="6">The sequence shown here is derived from an EMBL/GenBank/DDBJ whole genome shotgun (WGS) entry which is preliminary data.</text>
</comment>
<dbReference type="PANTHER" id="PTHR11361:SF148">
    <property type="entry name" value="DNA MISMATCH REPAIR PROTEIN MSH6"/>
    <property type="match status" value="1"/>
</dbReference>
<dbReference type="InterPro" id="IPR045076">
    <property type="entry name" value="MutS"/>
</dbReference>
<dbReference type="PANTHER" id="PTHR11361">
    <property type="entry name" value="DNA MISMATCH REPAIR PROTEIN MUTS FAMILY MEMBER"/>
    <property type="match status" value="1"/>
</dbReference>
<feature type="domain" description="DNA mismatch repair proteins mutS family" evidence="5">
    <location>
        <begin position="10"/>
        <end position="184"/>
    </location>
</feature>
<protein>
    <submittedName>
        <fullName evidence="6">DNA mismatch repair protein Msh6</fullName>
    </submittedName>
</protein>
<sequence>MPFHWPRARPPHQLLTGANCGGKTTLLREVCLAVVMAQIGCYTAAHSCRLSLADRVMMRCGAADRIMAGQSTFMVELRETSNMLRYATRHSFVALDELGRGTATYDGYAIAYAVLRHLLTTTQCRTIFSTHHLGLCTDFAGHPEVRLGHMLVTADEKTSEVTFLYKLGMGVVRLRMRQASPALAPPVLMLIMNHPPETPPVPRPC</sequence>
<evidence type="ECO:0000313" key="7">
    <source>
        <dbReference type="Proteomes" id="UP001141327"/>
    </source>
</evidence>
<keyword evidence="7" id="KW-1185">Reference proteome</keyword>
<proteinExistence type="inferred from homology"/>
<evidence type="ECO:0000313" key="6">
    <source>
        <dbReference type="EMBL" id="KAJ4456480.1"/>
    </source>
</evidence>
<evidence type="ECO:0000256" key="2">
    <source>
        <dbReference type="ARBA" id="ARBA00022741"/>
    </source>
</evidence>
<accession>A0ABQ8UI41</accession>
<dbReference type="SUPFAM" id="SSF52540">
    <property type="entry name" value="P-loop containing nucleoside triphosphate hydrolases"/>
    <property type="match status" value="1"/>
</dbReference>